<comment type="caution">
    <text evidence="1">The sequence shown here is derived from an EMBL/GenBank/DDBJ whole genome shotgun (WGS) entry which is preliminary data.</text>
</comment>
<proteinExistence type="predicted"/>
<organism evidence="1 2">
    <name type="scientific">Streptomyces iconiensis</name>
    <dbReference type="NCBI Taxonomy" id="1384038"/>
    <lineage>
        <taxon>Bacteria</taxon>
        <taxon>Bacillati</taxon>
        <taxon>Actinomycetota</taxon>
        <taxon>Actinomycetes</taxon>
        <taxon>Kitasatosporales</taxon>
        <taxon>Streptomycetaceae</taxon>
        <taxon>Streptomyces</taxon>
    </lineage>
</organism>
<dbReference type="NCBIfam" id="NF033521">
    <property type="entry name" value="lasso_leader_L3"/>
    <property type="match status" value="1"/>
</dbReference>
<keyword evidence="2" id="KW-1185">Reference proteome</keyword>
<dbReference type="EMBL" id="JANCPR020000024">
    <property type="protein sequence ID" value="MDJ1134867.1"/>
    <property type="molecule type" value="Genomic_DNA"/>
</dbReference>
<gene>
    <name evidence="1" type="ORF">NMN56_023495</name>
</gene>
<protein>
    <submittedName>
        <fullName evidence="1">Lasso RiPP family leader peptide-containing protein</fullName>
    </submittedName>
</protein>
<accession>A0ABT7A0K7</accession>
<evidence type="ECO:0000313" key="2">
    <source>
        <dbReference type="Proteomes" id="UP001214441"/>
    </source>
</evidence>
<name>A0ABT7A0K7_9ACTN</name>
<sequence>MAVAEFEYEAPEFVVVGDFSEITLGRPNWGFDSVWTCARVGCHD</sequence>
<dbReference type="Proteomes" id="UP001214441">
    <property type="component" value="Unassembled WGS sequence"/>
</dbReference>
<reference evidence="1 2" key="1">
    <citation type="submission" date="2023-05" db="EMBL/GenBank/DDBJ databases">
        <title>Streptantibioticus silvisoli sp. nov., acidotolerant actinomycetes 1 from pine litter.</title>
        <authorList>
            <person name="Swiecimska M."/>
            <person name="Golinska P."/>
            <person name="Sangal V."/>
            <person name="Wachnowicz B."/>
            <person name="Goodfellow M."/>
        </authorList>
    </citation>
    <scope>NUCLEOTIDE SEQUENCE [LARGE SCALE GENOMIC DNA]</scope>
    <source>
        <strain evidence="1 2">DSM 42109</strain>
    </source>
</reference>
<dbReference type="RefSeq" id="WP_274045758.1">
    <property type="nucleotide sequence ID" value="NZ_JANCPR020000024.1"/>
</dbReference>
<evidence type="ECO:0000313" key="1">
    <source>
        <dbReference type="EMBL" id="MDJ1134867.1"/>
    </source>
</evidence>